<name>A0ABN8K7J0_9HYPH</name>
<sequence>MARLPTANLYFFATRQAHLTESTLQPPVGARMDSYDLGTPTRPTLCLVND</sequence>
<comment type="caution">
    <text evidence="1">The sequence shown here is derived from an EMBL/GenBank/DDBJ whole genome shotgun (WGS) entry which is preliminary data.</text>
</comment>
<organism evidence="1 2">
    <name type="scientific">Mesorhizobium escarrei</name>
    <dbReference type="NCBI Taxonomy" id="666018"/>
    <lineage>
        <taxon>Bacteria</taxon>
        <taxon>Pseudomonadati</taxon>
        <taxon>Pseudomonadota</taxon>
        <taxon>Alphaproteobacteria</taxon>
        <taxon>Hyphomicrobiales</taxon>
        <taxon>Phyllobacteriaceae</taxon>
        <taxon>Mesorhizobium</taxon>
    </lineage>
</organism>
<dbReference type="Proteomes" id="UP001153050">
    <property type="component" value="Unassembled WGS sequence"/>
</dbReference>
<evidence type="ECO:0000313" key="1">
    <source>
        <dbReference type="EMBL" id="CAH2406237.1"/>
    </source>
</evidence>
<proteinExistence type="predicted"/>
<gene>
    <name evidence="1" type="ORF">MES5069_520020</name>
</gene>
<keyword evidence="2" id="KW-1185">Reference proteome</keyword>
<reference evidence="1 2" key="1">
    <citation type="submission" date="2022-03" db="EMBL/GenBank/DDBJ databases">
        <authorList>
            <person name="Brunel B."/>
        </authorList>
    </citation>
    <scope>NUCLEOTIDE SEQUENCE [LARGE SCALE GENOMIC DNA]</scope>
    <source>
        <strain evidence="1">STM5069sample</strain>
    </source>
</reference>
<protein>
    <submittedName>
        <fullName evidence="1">Uncharacterized protein</fullName>
    </submittedName>
</protein>
<dbReference type="EMBL" id="CAKXZT010000149">
    <property type="protein sequence ID" value="CAH2406237.1"/>
    <property type="molecule type" value="Genomic_DNA"/>
</dbReference>
<evidence type="ECO:0000313" key="2">
    <source>
        <dbReference type="Proteomes" id="UP001153050"/>
    </source>
</evidence>
<accession>A0ABN8K7J0</accession>